<proteinExistence type="predicted"/>
<gene>
    <name evidence="2" type="ORF">TDUB1175_LOCUS11885</name>
</gene>
<accession>A0A7R9W3F7</accession>
<protein>
    <submittedName>
        <fullName evidence="2">Uncharacterized protein</fullName>
    </submittedName>
</protein>
<reference evidence="2" key="1">
    <citation type="submission" date="2021-01" db="EMBL/GenBank/DDBJ databases">
        <authorList>
            <person name="Corre E."/>
            <person name="Pelletier E."/>
            <person name="Niang G."/>
            <person name="Scheremetjew M."/>
            <person name="Finn R."/>
            <person name="Kale V."/>
            <person name="Holt S."/>
            <person name="Cochrane G."/>
            <person name="Meng A."/>
            <person name="Brown T."/>
            <person name="Cohen L."/>
        </authorList>
    </citation>
    <scope>NUCLEOTIDE SEQUENCE</scope>
    <source>
        <strain evidence="2">CCMP147</strain>
    </source>
</reference>
<dbReference type="EMBL" id="HBED01023943">
    <property type="protein sequence ID" value="CAD8313096.1"/>
    <property type="molecule type" value="Transcribed_RNA"/>
</dbReference>
<sequence>MPNGLATDNCSPICHNTPKTTRPREFSYRDDERDRQARAKNSELIMTTSAMNRRDSFHLSGIQDDASFRPRTASMHDSDELLHISPDEGRSVRLQDSKLNSSFAISFYGDSSRSLASQSSRTIRSAKQRRDSIRIQDLPSKNVQETEQDSQESWIEDMMRALEFDDSSGDISDFVESVLEERNKLRSSER</sequence>
<feature type="compositionally biased region" description="Basic and acidic residues" evidence="1">
    <location>
        <begin position="22"/>
        <end position="40"/>
    </location>
</feature>
<name>A0A7R9W3F7_9STRA</name>
<feature type="compositionally biased region" description="Polar residues" evidence="1">
    <location>
        <begin position="1"/>
        <end position="10"/>
    </location>
</feature>
<evidence type="ECO:0000313" key="2">
    <source>
        <dbReference type="EMBL" id="CAD8313096.1"/>
    </source>
</evidence>
<evidence type="ECO:0000256" key="1">
    <source>
        <dbReference type="SAM" id="MobiDB-lite"/>
    </source>
</evidence>
<feature type="region of interest" description="Disordered" evidence="1">
    <location>
        <begin position="1"/>
        <end position="40"/>
    </location>
</feature>
<organism evidence="2">
    <name type="scientific">Pseudictyota dubia</name>
    <dbReference type="NCBI Taxonomy" id="2749911"/>
    <lineage>
        <taxon>Eukaryota</taxon>
        <taxon>Sar</taxon>
        <taxon>Stramenopiles</taxon>
        <taxon>Ochrophyta</taxon>
        <taxon>Bacillariophyta</taxon>
        <taxon>Mediophyceae</taxon>
        <taxon>Biddulphiophycidae</taxon>
        <taxon>Eupodiscales</taxon>
        <taxon>Odontellaceae</taxon>
        <taxon>Pseudictyota</taxon>
    </lineage>
</organism>
<dbReference type="AlphaFoldDB" id="A0A7R9W3F7"/>